<evidence type="ECO:0000313" key="2">
    <source>
        <dbReference type="Proteomes" id="UP000235994"/>
    </source>
</evidence>
<sequence length="117" mass="13079">MTETLQGIAELPSYTRLADKLLSVEERQDLIGYLAEHPKAGDIMEGTGGVRKLRWRRGGQGKSGGVRVIYYYHDDLMPLYLLTLFAKGDKANLSKAERNELAGLVNVLVGIWREKTS</sequence>
<name>A0A2N8KK61_9BURK</name>
<protein>
    <submittedName>
        <fullName evidence="1">Addiction module toxin RelE</fullName>
    </submittedName>
</protein>
<comment type="caution">
    <text evidence="1">The sequence shown here is derived from an EMBL/GenBank/DDBJ whole genome shotgun (WGS) entry which is preliminary data.</text>
</comment>
<dbReference type="RefSeq" id="WP_102771914.1">
    <property type="nucleotide sequence ID" value="NZ_POQS01000002.1"/>
</dbReference>
<accession>A0A2N8KK61</accession>
<dbReference type="AlphaFoldDB" id="A0A2N8KK61"/>
<organism evidence="1 2">
    <name type="scientific">Achromobacter pulmonis</name>
    <dbReference type="NCBI Taxonomy" id="1389932"/>
    <lineage>
        <taxon>Bacteria</taxon>
        <taxon>Pseudomonadati</taxon>
        <taxon>Pseudomonadota</taxon>
        <taxon>Betaproteobacteria</taxon>
        <taxon>Burkholderiales</taxon>
        <taxon>Alcaligenaceae</taxon>
        <taxon>Achromobacter</taxon>
    </lineage>
</organism>
<dbReference type="InterPro" id="IPR009387">
    <property type="entry name" value="HigB-2"/>
</dbReference>
<dbReference type="PIRSF" id="PIRSF039032">
    <property type="entry name" value="HigB-2"/>
    <property type="match status" value="1"/>
</dbReference>
<reference evidence="1 2" key="1">
    <citation type="submission" date="2018-01" db="EMBL/GenBank/DDBJ databases">
        <title>The draft genome of an aniline degradation strain ANB-1.</title>
        <authorList>
            <person name="Zhang L."/>
            <person name="Jiang J."/>
        </authorList>
    </citation>
    <scope>NUCLEOTIDE SEQUENCE [LARGE SCALE GENOMIC DNA]</scope>
    <source>
        <strain evidence="1 2">ANB-1</strain>
    </source>
</reference>
<dbReference type="Pfam" id="PF06296">
    <property type="entry name" value="RelE"/>
    <property type="match status" value="1"/>
</dbReference>
<proteinExistence type="predicted"/>
<dbReference type="Proteomes" id="UP000235994">
    <property type="component" value="Unassembled WGS sequence"/>
</dbReference>
<gene>
    <name evidence="1" type="ORF">C1I89_06100</name>
</gene>
<dbReference type="EMBL" id="POQS01000002">
    <property type="protein sequence ID" value="PND33833.1"/>
    <property type="molecule type" value="Genomic_DNA"/>
</dbReference>
<evidence type="ECO:0000313" key="1">
    <source>
        <dbReference type="EMBL" id="PND33833.1"/>
    </source>
</evidence>
<keyword evidence="2" id="KW-1185">Reference proteome</keyword>